<dbReference type="Proteomes" id="UP000441336">
    <property type="component" value="Unassembled WGS sequence"/>
</dbReference>
<keyword evidence="2" id="KW-1185">Reference proteome</keyword>
<protein>
    <submittedName>
        <fullName evidence="1">Uncharacterized protein</fullName>
    </submittedName>
</protein>
<evidence type="ECO:0000313" key="2">
    <source>
        <dbReference type="Proteomes" id="UP000441336"/>
    </source>
</evidence>
<sequence>MSVLTIYTSQPASYNSRVFAEYLAATLEHPVLVLPLSEMPKPLPERLAPLRLERDELCQELAVIGWHLEQYASGLSLPDACHENGLLADREAKQGRLRAVVATLAAVQKGGLANG</sequence>
<proteinExistence type="predicted"/>
<comment type="caution">
    <text evidence="1">The sequence shown here is derived from an EMBL/GenBank/DDBJ whole genome shotgun (WGS) entry which is preliminary data.</text>
</comment>
<evidence type="ECO:0000313" key="1">
    <source>
        <dbReference type="EMBL" id="MVN76915.1"/>
    </source>
</evidence>
<dbReference type="AlphaFoldDB" id="A0A7K1TET6"/>
<gene>
    <name evidence="1" type="ORF">GO988_11325</name>
</gene>
<dbReference type="RefSeq" id="WP_157565279.1">
    <property type="nucleotide sequence ID" value="NZ_WQKZ01000002.1"/>
</dbReference>
<organism evidence="1 2">
    <name type="scientific">Hymenobacter ginkgonis</name>
    <dbReference type="NCBI Taxonomy" id="2682976"/>
    <lineage>
        <taxon>Bacteria</taxon>
        <taxon>Pseudomonadati</taxon>
        <taxon>Bacteroidota</taxon>
        <taxon>Cytophagia</taxon>
        <taxon>Cytophagales</taxon>
        <taxon>Hymenobacteraceae</taxon>
        <taxon>Hymenobacter</taxon>
    </lineage>
</organism>
<dbReference type="EMBL" id="WQKZ01000002">
    <property type="protein sequence ID" value="MVN76915.1"/>
    <property type="molecule type" value="Genomic_DNA"/>
</dbReference>
<accession>A0A7K1TET6</accession>
<name>A0A7K1TET6_9BACT</name>
<reference evidence="1 2" key="1">
    <citation type="submission" date="2019-12" db="EMBL/GenBank/DDBJ databases">
        <title>Hymenobacter sp. HMF4947 Genome sequencing and assembly.</title>
        <authorList>
            <person name="Kang H."/>
            <person name="Cha I."/>
            <person name="Kim H."/>
            <person name="Joh K."/>
        </authorList>
    </citation>
    <scope>NUCLEOTIDE SEQUENCE [LARGE SCALE GENOMIC DNA]</scope>
    <source>
        <strain evidence="1 2">HMF4947</strain>
    </source>
</reference>